<dbReference type="Proteomes" id="UP000591131">
    <property type="component" value="Unassembled WGS sequence"/>
</dbReference>
<keyword evidence="2" id="KW-1185">Reference proteome</keyword>
<gene>
    <name evidence="1" type="ORF">FOL47_004193</name>
</gene>
<sequence length="382" mass="42368">MSLASGPIVLNLSLDQEIFTDDNGLRNSHHLKVTDSEGRYRGSWSTGYDEGLVLQHLNLSGDNGPLRNMVAYFRYRCLEDNDHCGDYSDFEDQFGRTKGYESLCGQTLVGWWNNLDGAKQGCFWMRKKADKDANKVHAAMVTSGDSRRATVVGPSAFIDRQAKAERLRGRVNDRVMKQRVMMAGEEDSNGYRRRKGRYQGTPATCDRSCYNDPKKLWYAKDFSYVGGFYGRCSEAQMMRHIIEQVHGPVSVAVNAQTDLLPLAPHNITGFEGEVPYGTEHSSINGRAVRVKARAMSDIGKSFIMKQGSMSLNEMQLATNSSLIKGMKVTASPSKREIALSITLGEDATSWPAVVKDVSKILASVDPVGYEIGDPQYLGAIMC</sequence>
<dbReference type="OrthoDB" id="10334242at2759"/>
<dbReference type="AlphaFoldDB" id="A0A7J6N1K3"/>
<comment type="caution">
    <text evidence="1">The sequence shown here is derived from an EMBL/GenBank/DDBJ whole genome shotgun (WGS) entry which is preliminary data.</text>
</comment>
<evidence type="ECO:0000313" key="2">
    <source>
        <dbReference type="Proteomes" id="UP000591131"/>
    </source>
</evidence>
<dbReference type="InterPro" id="IPR036496">
    <property type="entry name" value="CathepsinC_exc_dom_sf"/>
</dbReference>
<name>A0A7J6N1K3_PERCH</name>
<accession>A0A7J6N1K3</accession>
<dbReference type="EMBL" id="JAAPAO010000024">
    <property type="protein sequence ID" value="KAF4676951.1"/>
    <property type="molecule type" value="Genomic_DNA"/>
</dbReference>
<proteinExistence type="predicted"/>
<dbReference type="Gene3D" id="2.40.128.80">
    <property type="entry name" value="Cathepsin C, exclusion domain"/>
    <property type="match status" value="1"/>
</dbReference>
<dbReference type="SUPFAM" id="SSF75001">
    <property type="entry name" value="Dipeptidyl peptidase I (cathepsin C), exclusion domain"/>
    <property type="match status" value="1"/>
</dbReference>
<organism evidence="1 2">
    <name type="scientific">Perkinsus chesapeaki</name>
    <name type="common">Clam parasite</name>
    <name type="synonym">Perkinsus andrewsi</name>
    <dbReference type="NCBI Taxonomy" id="330153"/>
    <lineage>
        <taxon>Eukaryota</taxon>
        <taxon>Sar</taxon>
        <taxon>Alveolata</taxon>
        <taxon>Perkinsozoa</taxon>
        <taxon>Perkinsea</taxon>
        <taxon>Perkinsida</taxon>
        <taxon>Perkinsidae</taxon>
        <taxon>Perkinsus</taxon>
    </lineage>
</organism>
<dbReference type="Gene3D" id="3.90.70.10">
    <property type="entry name" value="Cysteine proteinases"/>
    <property type="match status" value="1"/>
</dbReference>
<evidence type="ECO:0000313" key="1">
    <source>
        <dbReference type="EMBL" id="KAF4676951.1"/>
    </source>
</evidence>
<reference evidence="1 2" key="1">
    <citation type="submission" date="2020-04" db="EMBL/GenBank/DDBJ databases">
        <title>Perkinsus chesapeaki whole genome sequence.</title>
        <authorList>
            <person name="Bogema D.R."/>
        </authorList>
    </citation>
    <scope>NUCLEOTIDE SEQUENCE [LARGE SCALE GENOMIC DNA]</scope>
    <source>
        <strain evidence="1">ATCC PRA-425</strain>
    </source>
</reference>
<protein>
    <submittedName>
        <fullName evidence="1">Uncharacterized protein</fullName>
    </submittedName>
</protein>